<reference evidence="3" key="1">
    <citation type="submission" date="2018-08" db="EMBL/GenBank/DDBJ databases">
        <authorList>
            <person name="Chevrot R."/>
        </authorList>
    </citation>
    <scope>NUCLEOTIDE SEQUENCE [LARGE SCALE GENOMIC DNA]</scope>
</reference>
<evidence type="ECO:0000313" key="2">
    <source>
        <dbReference type="EMBL" id="SYX85546.1"/>
    </source>
</evidence>
<evidence type="ECO:0000313" key="1">
    <source>
        <dbReference type="EMBL" id="MCY9528361.1"/>
    </source>
</evidence>
<dbReference type="EMBL" id="LS992241">
    <property type="protein sequence ID" value="SYX85546.1"/>
    <property type="molecule type" value="Genomic_DNA"/>
</dbReference>
<dbReference type="Gene3D" id="4.10.280.10">
    <property type="entry name" value="Helix-loop-helix DNA-binding domain"/>
    <property type="match status" value="1"/>
</dbReference>
<dbReference type="InterPro" id="IPR037208">
    <property type="entry name" value="Spo0E-like_sf"/>
</dbReference>
<dbReference type="GO" id="GO:0043937">
    <property type="term" value="P:regulation of sporulation"/>
    <property type="evidence" value="ECO:0007669"/>
    <property type="project" value="InterPro"/>
</dbReference>
<protein>
    <submittedName>
        <fullName evidence="1">Aspartyl-phosphate phosphatase Spo0E family protein</fullName>
    </submittedName>
    <submittedName>
        <fullName evidence="2">Sporulation protein Spo0E</fullName>
    </submittedName>
</protein>
<dbReference type="GO" id="GO:0046983">
    <property type="term" value="F:protein dimerization activity"/>
    <property type="evidence" value="ECO:0007669"/>
    <property type="project" value="InterPro"/>
</dbReference>
<dbReference type="InterPro" id="IPR018540">
    <property type="entry name" value="Spo0E-like"/>
</dbReference>
<dbReference type="Proteomes" id="UP000304148">
    <property type="component" value="Chromosome"/>
</dbReference>
<reference evidence="1 4" key="3">
    <citation type="submission" date="2022-05" db="EMBL/GenBank/DDBJ databases">
        <title>Genome Sequencing of Bee-Associated Microbes.</title>
        <authorList>
            <person name="Dunlap C."/>
        </authorList>
    </citation>
    <scope>NUCLEOTIDE SEQUENCE [LARGE SCALE GENOMIC DNA]</scope>
    <source>
        <strain evidence="1 4">NRRL NRS-750</strain>
    </source>
</reference>
<keyword evidence="4" id="KW-1185">Reference proteome</keyword>
<dbReference type="RefSeq" id="WP_021254576.1">
    <property type="nucleotide sequence ID" value="NZ_JAMDLY010000005.1"/>
</dbReference>
<dbReference type="InterPro" id="IPR036638">
    <property type="entry name" value="HLH_DNA-bd_sf"/>
</dbReference>
<accession>A0A383RGZ9</accession>
<dbReference type="Proteomes" id="UP001527090">
    <property type="component" value="Unassembled WGS sequence"/>
</dbReference>
<dbReference type="EMBL" id="JAMDLY010000005">
    <property type="protein sequence ID" value="MCY9528361.1"/>
    <property type="molecule type" value="Genomic_DNA"/>
</dbReference>
<dbReference type="SUPFAM" id="SSF140500">
    <property type="entry name" value="BAS1536-like"/>
    <property type="match status" value="1"/>
</dbReference>
<evidence type="ECO:0000313" key="3">
    <source>
        <dbReference type="Proteomes" id="UP000304148"/>
    </source>
</evidence>
<gene>
    <name evidence="1" type="ORF">M5X04_03295</name>
    <name evidence="2" type="ORF">PBLR_13968</name>
</gene>
<evidence type="ECO:0000313" key="4">
    <source>
        <dbReference type="Proteomes" id="UP001527090"/>
    </source>
</evidence>
<dbReference type="AlphaFoldDB" id="A0A383RGZ9"/>
<name>A0A383RGZ9_PAEAL</name>
<dbReference type="Pfam" id="PF09388">
    <property type="entry name" value="SpoOE-like"/>
    <property type="match status" value="1"/>
</dbReference>
<sequence>MFCSNYTLTSYPHSSVREDRSHVRWSGRTRNISSKLLALEYEILVLRKQMEQMFQEEQSFTAETVIEISSMLDLKINEYMKSQSMK</sequence>
<organism evidence="2 3">
    <name type="scientific">Paenibacillus alvei</name>
    <name type="common">Bacillus alvei</name>
    <dbReference type="NCBI Taxonomy" id="44250"/>
    <lineage>
        <taxon>Bacteria</taxon>
        <taxon>Bacillati</taxon>
        <taxon>Bacillota</taxon>
        <taxon>Bacilli</taxon>
        <taxon>Bacillales</taxon>
        <taxon>Paenibacillaceae</taxon>
        <taxon>Paenibacillus</taxon>
    </lineage>
</organism>
<proteinExistence type="predicted"/>
<reference evidence="2" key="2">
    <citation type="submission" date="2018-08" db="EMBL/GenBank/DDBJ databases">
        <authorList>
            <person name="Ferrada E.E."/>
            <person name="Latorre B.A."/>
        </authorList>
    </citation>
    <scope>NUCLEOTIDE SEQUENCE</scope>
    <source>
        <strain evidence="2">Paenibacillus B-LR1</strain>
    </source>
</reference>